<dbReference type="GO" id="GO:0005634">
    <property type="term" value="C:nucleus"/>
    <property type="evidence" value="ECO:0007669"/>
    <property type="project" value="TreeGrafter"/>
</dbReference>
<dbReference type="Proteomes" id="UP000245884">
    <property type="component" value="Unassembled WGS sequence"/>
</dbReference>
<accession>A0A316UGU8</accession>
<dbReference type="EMBL" id="KZ819681">
    <property type="protein sequence ID" value="PWN24420.1"/>
    <property type="molecule type" value="Genomic_DNA"/>
</dbReference>
<dbReference type="AlphaFoldDB" id="A0A316UGU8"/>
<keyword evidence="1" id="KW-0285">Flavoprotein</keyword>
<dbReference type="CDD" id="cd00130">
    <property type="entry name" value="PAS"/>
    <property type="match status" value="1"/>
</dbReference>
<dbReference type="InterPro" id="IPR000014">
    <property type="entry name" value="PAS"/>
</dbReference>
<dbReference type="PROSITE" id="PS50113">
    <property type="entry name" value="PAC"/>
    <property type="match status" value="1"/>
</dbReference>
<proteinExistence type="predicted"/>
<evidence type="ECO:0000256" key="3">
    <source>
        <dbReference type="ARBA" id="ARBA00022991"/>
    </source>
</evidence>
<dbReference type="RefSeq" id="XP_025359032.1">
    <property type="nucleotide sequence ID" value="XM_025503998.1"/>
</dbReference>
<gene>
    <name evidence="5" type="ORF">BDZ90DRAFT_208071</name>
</gene>
<feature type="non-terminal residue" evidence="5">
    <location>
        <position position="1"/>
    </location>
</feature>
<organism evidence="5 6">
    <name type="scientific">Jaminaea rosea</name>
    <dbReference type="NCBI Taxonomy" id="1569628"/>
    <lineage>
        <taxon>Eukaryota</taxon>
        <taxon>Fungi</taxon>
        <taxon>Dikarya</taxon>
        <taxon>Basidiomycota</taxon>
        <taxon>Ustilaginomycotina</taxon>
        <taxon>Exobasidiomycetes</taxon>
        <taxon>Microstromatales</taxon>
        <taxon>Microstromatales incertae sedis</taxon>
        <taxon>Jaminaea</taxon>
    </lineage>
</organism>
<evidence type="ECO:0000313" key="6">
    <source>
        <dbReference type="Proteomes" id="UP000245884"/>
    </source>
</evidence>
<evidence type="ECO:0000256" key="1">
    <source>
        <dbReference type="ARBA" id="ARBA00022630"/>
    </source>
</evidence>
<feature type="domain" description="PAC" evidence="4">
    <location>
        <begin position="54"/>
        <end position="95"/>
    </location>
</feature>
<dbReference type="NCBIfam" id="TIGR00229">
    <property type="entry name" value="sensory_box"/>
    <property type="match status" value="1"/>
</dbReference>
<dbReference type="InterPro" id="IPR035965">
    <property type="entry name" value="PAS-like_dom_sf"/>
</dbReference>
<keyword evidence="3" id="KW-0157">Chromophore</keyword>
<dbReference type="Pfam" id="PF13426">
    <property type="entry name" value="PAS_9"/>
    <property type="match status" value="1"/>
</dbReference>
<dbReference type="PANTHER" id="PTHR47429">
    <property type="entry name" value="PROTEIN TWIN LOV 1"/>
    <property type="match status" value="1"/>
</dbReference>
<dbReference type="SUPFAM" id="SSF55785">
    <property type="entry name" value="PYP-like sensor domain (PAS domain)"/>
    <property type="match status" value="1"/>
</dbReference>
<evidence type="ECO:0000313" key="5">
    <source>
        <dbReference type="EMBL" id="PWN24420.1"/>
    </source>
</evidence>
<sequence length="95" mass="10235">LPDAAIVLVSPGFVSTTGYNTKAIIGRNCRFLQGPSTAPESVQRIRDALNAGRSCTEVLLNYRRDGTPFFCLLSIIPLRDAAGQVCYFIGGQTNV</sequence>
<dbReference type="InterPro" id="IPR000700">
    <property type="entry name" value="PAS-assoc_C"/>
</dbReference>
<protein>
    <recommendedName>
        <fullName evidence="4">PAC domain-containing protein</fullName>
    </recommendedName>
</protein>
<dbReference type="GeneID" id="37025821"/>
<keyword evidence="2" id="KW-0288">FMN</keyword>
<reference evidence="5 6" key="1">
    <citation type="journal article" date="2018" name="Mol. Biol. Evol.">
        <title>Broad Genomic Sampling Reveals a Smut Pathogenic Ancestry of the Fungal Clade Ustilaginomycotina.</title>
        <authorList>
            <person name="Kijpornyongpan T."/>
            <person name="Mondo S.J."/>
            <person name="Barry K."/>
            <person name="Sandor L."/>
            <person name="Lee J."/>
            <person name="Lipzen A."/>
            <person name="Pangilinan J."/>
            <person name="LaButti K."/>
            <person name="Hainaut M."/>
            <person name="Henrissat B."/>
            <person name="Grigoriev I.V."/>
            <person name="Spatafora J.W."/>
            <person name="Aime M.C."/>
        </authorList>
    </citation>
    <scope>NUCLEOTIDE SEQUENCE [LARGE SCALE GENOMIC DNA]</scope>
    <source>
        <strain evidence="5 6">MCA 5214</strain>
    </source>
</reference>
<feature type="non-terminal residue" evidence="5">
    <location>
        <position position="95"/>
    </location>
</feature>
<keyword evidence="6" id="KW-1185">Reference proteome</keyword>
<dbReference type="OrthoDB" id="447251at2759"/>
<dbReference type="PANTHER" id="PTHR47429:SF2">
    <property type="entry name" value="PROTEIN TWIN LOV 1"/>
    <property type="match status" value="1"/>
</dbReference>
<name>A0A316UGU8_9BASI</name>
<dbReference type="STRING" id="1569628.A0A316UGU8"/>
<evidence type="ECO:0000259" key="4">
    <source>
        <dbReference type="PROSITE" id="PS50113"/>
    </source>
</evidence>
<dbReference type="Gene3D" id="3.30.450.20">
    <property type="entry name" value="PAS domain"/>
    <property type="match status" value="1"/>
</dbReference>
<evidence type="ECO:0000256" key="2">
    <source>
        <dbReference type="ARBA" id="ARBA00022643"/>
    </source>
</evidence>